<comment type="pathway">
    <text evidence="1">Carbohydrate acid metabolism.</text>
</comment>
<dbReference type="InterPro" id="IPR013785">
    <property type="entry name" value="Aldolase_TIM"/>
</dbReference>
<dbReference type="OrthoDB" id="9802667at2"/>
<name>W6T4B8_9LACO</name>
<protein>
    <submittedName>
        <fullName evidence="6">Ketohydroxyglutarate aldolase</fullName>
    </submittedName>
</protein>
<dbReference type="PANTHER" id="PTHR30246:SF1">
    <property type="entry name" value="2-DEHYDRO-3-DEOXY-6-PHOSPHOGALACTONATE ALDOLASE-RELATED"/>
    <property type="match status" value="1"/>
</dbReference>
<dbReference type="RefSeq" id="WP_033614788.1">
    <property type="nucleotide sequence ID" value="NZ_KK036538.1"/>
</dbReference>
<dbReference type="PATRIC" id="fig|1400520.3.peg.3193"/>
<accession>W6T4B8</accession>
<organism evidence="6 7">
    <name type="scientific">Lactiplantibacillus fabifermentans T30PCM01</name>
    <dbReference type="NCBI Taxonomy" id="1400520"/>
    <lineage>
        <taxon>Bacteria</taxon>
        <taxon>Bacillati</taxon>
        <taxon>Bacillota</taxon>
        <taxon>Bacilli</taxon>
        <taxon>Lactobacillales</taxon>
        <taxon>Lactobacillaceae</taxon>
        <taxon>Lactiplantibacillus</taxon>
    </lineage>
</organism>
<evidence type="ECO:0000313" key="6">
    <source>
        <dbReference type="EMBL" id="ETY72689.1"/>
    </source>
</evidence>
<dbReference type="STRING" id="1400520.LFAB_16255"/>
<comment type="subunit">
    <text evidence="3">Homotrimer.</text>
</comment>
<gene>
    <name evidence="6" type="ORF">LFAB_16255</name>
</gene>
<keyword evidence="5" id="KW-0119">Carbohydrate metabolism</keyword>
<dbReference type="PANTHER" id="PTHR30246">
    <property type="entry name" value="2-KETO-3-DEOXY-6-PHOSPHOGLUCONATE ALDOLASE"/>
    <property type="match status" value="1"/>
</dbReference>
<sequence>MELQKAVTTKKIRDYGIMSVVRADVETSLAIAEAGLKGGVKVIELSFTVPTAQESIKQVKEKFPEIVIGAGTVLDAVTARIAILAGADFLLSPEFDKDVALMANRYQVPYLPGCNTVTEAVDAMTYGAAFVKVFPGSAVDGPKWINVVKTPIPNMPILASGGANFDNFDDFLDAGADCVAFGGLLANGSLEQIEDNARKLTKQLADYRAKKEN</sequence>
<proteinExistence type="inferred from homology"/>
<dbReference type="SUPFAM" id="SSF51569">
    <property type="entry name" value="Aldolase"/>
    <property type="match status" value="1"/>
</dbReference>
<comment type="similarity">
    <text evidence="2">Belongs to the KHG/KDPG aldolase family.</text>
</comment>
<dbReference type="Proteomes" id="UP000019247">
    <property type="component" value="Unassembled WGS sequence"/>
</dbReference>
<evidence type="ECO:0000256" key="2">
    <source>
        <dbReference type="ARBA" id="ARBA00006906"/>
    </source>
</evidence>
<dbReference type="GO" id="GO:0016829">
    <property type="term" value="F:lyase activity"/>
    <property type="evidence" value="ECO:0007669"/>
    <property type="project" value="UniProtKB-KW"/>
</dbReference>
<dbReference type="eggNOG" id="COG0800">
    <property type="taxonomic scope" value="Bacteria"/>
</dbReference>
<dbReference type="AlphaFoldDB" id="W6T4B8"/>
<dbReference type="Gene3D" id="3.20.20.70">
    <property type="entry name" value="Aldolase class I"/>
    <property type="match status" value="1"/>
</dbReference>
<dbReference type="InterPro" id="IPR000887">
    <property type="entry name" value="Aldlse_KDPG_KHG"/>
</dbReference>
<dbReference type="HOGENOM" id="CLU_077795_2_0_9"/>
<reference evidence="6 7" key="1">
    <citation type="journal article" date="2014" name="Genome Announc.">
        <title>Genome Sequence of Lactobacillus fabifermentans Strain T30PCM01, Isolated from Fermenting Grape Marc.</title>
        <authorList>
            <person name="Treu L."/>
            <person name="Vendramin V."/>
            <person name="Bovo B."/>
            <person name="Giacomini A."/>
            <person name="Corich V."/>
            <person name="Campanaro S."/>
        </authorList>
    </citation>
    <scope>NUCLEOTIDE SEQUENCE [LARGE SCALE GENOMIC DNA]</scope>
    <source>
        <strain evidence="6 7">T30PCM01</strain>
    </source>
</reference>
<evidence type="ECO:0000256" key="3">
    <source>
        <dbReference type="ARBA" id="ARBA00011233"/>
    </source>
</evidence>
<dbReference type="Pfam" id="PF01081">
    <property type="entry name" value="Aldolase"/>
    <property type="match status" value="1"/>
</dbReference>
<comment type="caution">
    <text evidence="6">The sequence shown here is derived from an EMBL/GenBank/DDBJ whole genome shotgun (WGS) entry which is preliminary data.</text>
</comment>
<evidence type="ECO:0000313" key="7">
    <source>
        <dbReference type="Proteomes" id="UP000019247"/>
    </source>
</evidence>
<keyword evidence="4" id="KW-0456">Lyase</keyword>
<evidence type="ECO:0000256" key="1">
    <source>
        <dbReference type="ARBA" id="ARBA00004761"/>
    </source>
</evidence>
<evidence type="ECO:0000256" key="4">
    <source>
        <dbReference type="ARBA" id="ARBA00023239"/>
    </source>
</evidence>
<dbReference type="CDD" id="cd00452">
    <property type="entry name" value="KDPG_aldolase"/>
    <property type="match status" value="1"/>
</dbReference>
<evidence type="ECO:0000256" key="5">
    <source>
        <dbReference type="ARBA" id="ARBA00023277"/>
    </source>
</evidence>
<dbReference type="EMBL" id="AWWK01000092">
    <property type="protein sequence ID" value="ETY72689.1"/>
    <property type="molecule type" value="Genomic_DNA"/>
</dbReference>